<protein>
    <submittedName>
        <fullName evidence="9">Zinc uptake transporter</fullName>
    </submittedName>
</protein>
<evidence type="ECO:0000256" key="3">
    <source>
        <dbReference type="ARBA" id="ARBA00022475"/>
    </source>
</evidence>
<dbReference type="Proteomes" id="UP000437562">
    <property type="component" value="Unassembled WGS sequence"/>
</dbReference>
<dbReference type="PANTHER" id="PTHR11040:SF211">
    <property type="entry name" value="ZINC TRANSPORTER ZIP11"/>
    <property type="match status" value="1"/>
</dbReference>
<evidence type="ECO:0000256" key="5">
    <source>
        <dbReference type="ARBA" id="ARBA00022833"/>
    </source>
</evidence>
<feature type="transmembrane region" description="Helical" evidence="8">
    <location>
        <begin position="225"/>
        <end position="246"/>
    </location>
</feature>
<dbReference type="InterPro" id="IPR003689">
    <property type="entry name" value="ZIP"/>
</dbReference>
<evidence type="ECO:0000256" key="4">
    <source>
        <dbReference type="ARBA" id="ARBA00022692"/>
    </source>
</evidence>
<keyword evidence="7 8" id="KW-0472">Membrane</keyword>
<evidence type="ECO:0000313" key="10">
    <source>
        <dbReference type="Proteomes" id="UP000437562"/>
    </source>
</evidence>
<feature type="transmembrane region" description="Helical" evidence="8">
    <location>
        <begin position="167"/>
        <end position="188"/>
    </location>
</feature>
<feature type="transmembrane region" description="Helical" evidence="8">
    <location>
        <begin position="107"/>
        <end position="130"/>
    </location>
</feature>
<dbReference type="GO" id="GO:0005385">
    <property type="term" value="F:zinc ion transmembrane transporter activity"/>
    <property type="evidence" value="ECO:0007669"/>
    <property type="project" value="TreeGrafter"/>
</dbReference>
<comment type="subcellular location">
    <subcellularLocation>
        <location evidence="1">Cell membrane</location>
        <topology evidence="1">Multi-pass membrane protein</topology>
    </subcellularLocation>
</comment>
<dbReference type="Pfam" id="PF02535">
    <property type="entry name" value="Zip"/>
    <property type="match status" value="1"/>
</dbReference>
<feature type="transmembrane region" description="Helical" evidence="8">
    <location>
        <begin position="136"/>
        <end position="160"/>
    </location>
</feature>
<name>A0A654AFK4_BACMY</name>
<gene>
    <name evidence="9" type="ORF">BACI71_40612</name>
</gene>
<feature type="transmembrane region" description="Helical" evidence="8">
    <location>
        <begin position="67"/>
        <end position="87"/>
    </location>
</feature>
<sequence>MECDDMERLWIPIIVTFFSFGGLLLGGAVGVATRQLIEEKMHRLYALCGGILLGLLSLEIIPETFSSYEIIGPMLGIAIGILVMSLLDNYCHHPIIHKKDQQAWQTFLFLSFAIFIHNMPSGFALGTAFINHNDSAIPFLLAIVIHHIPEGLALIIPFLFTKHKYISFLLTTLLLSLILGTGTVFGIMMDGKALHLQGLIMGSAIGSLGYVTIHEMLWKAKKQLSLLPFLSWSISGFLLITVFTLFTGHH</sequence>
<keyword evidence="4 8" id="KW-0812">Transmembrane</keyword>
<keyword evidence="6 8" id="KW-1133">Transmembrane helix</keyword>
<feature type="transmembrane region" description="Helical" evidence="8">
    <location>
        <begin position="44"/>
        <end position="61"/>
    </location>
</feature>
<evidence type="ECO:0000256" key="7">
    <source>
        <dbReference type="ARBA" id="ARBA00023136"/>
    </source>
</evidence>
<evidence type="ECO:0000313" key="9">
    <source>
        <dbReference type="EMBL" id="VXC65690.1"/>
    </source>
</evidence>
<evidence type="ECO:0000256" key="2">
    <source>
        <dbReference type="ARBA" id="ARBA00006939"/>
    </source>
</evidence>
<organism evidence="9 10">
    <name type="scientific">Bacillus mycoides</name>
    <dbReference type="NCBI Taxonomy" id="1405"/>
    <lineage>
        <taxon>Bacteria</taxon>
        <taxon>Bacillati</taxon>
        <taxon>Bacillota</taxon>
        <taxon>Bacilli</taxon>
        <taxon>Bacillales</taxon>
        <taxon>Bacillaceae</taxon>
        <taxon>Bacillus</taxon>
        <taxon>Bacillus cereus group</taxon>
    </lineage>
</organism>
<comment type="similarity">
    <text evidence="2">Belongs to the ZIP transporter (TC 2.A.5) family.</text>
</comment>
<proteinExistence type="inferred from homology"/>
<evidence type="ECO:0000256" key="1">
    <source>
        <dbReference type="ARBA" id="ARBA00004651"/>
    </source>
</evidence>
<dbReference type="AlphaFoldDB" id="A0A654AFK4"/>
<evidence type="ECO:0000256" key="8">
    <source>
        <dbReference type="SAM" id="Phobius"/>
    </source>
</evidence>
<accession>A0A654AFK4</accession>
<reference evidence="9 10" key="1">
    <citation type="submission" date="2019-10" db="EMBL/GenBank/DDBJ databases">
        <authorList>
            <person name="Karimi E."/>
        </authorList>
    </citation>
    <scope>NUCLEOTIDE SEQUENCE [LARGE SCALE GENOMIC DNA]</scope>
    <source>
        <strain evidence="9">Bacillus sp. 71</strain>
    </source>
</reference>
<feature type="transmembrane region" description="Helical" evidence="8">
    <location>
        <begin position="194"/>
        <end position="213"/>
    </location>
</feature>
<keyword evidence="3" id="KW-1003">Cell membrane</keyword>
<dbReference type="EMBL" id="CABWMC010000029">
    <property type="protein sequence ID" value="VXC65690.1"/>
    <property type="molecule type" value="Genomic_DNA"/>
</dbReference>
<feature type="transmembrane region" description="Helical" evidence="8">
    <location>
        <begin position="12"/>
        <end position="32"/>
    </location>
</feature>
<evidence type="ECO:0000256" key="6">
    <source>
        <dbReference type="ARBA" id="ARBA00022989"/>
    </source>
</evidence>
<keyword evidence="5" id="KW-0862">Zinc</keyword>
<dbReference type="PANTHER" id="PTHR11040">
    <property type="entry name" value="ZINC/IRON TRANSPORTER"/>
    <property type="match status" value="1"/>
</dbReference>
<dbReference type="GO" id="GO:0005886">
    <property type="term" value="C:plasma membrane"/>
    <property type="evidence" value="ECO:0007669"/>
    <property type="project" value="UniProtKB-SubCell"/>
</dbReference>